<dbReference type="Proteomes" id="UP000279600">
    <property type="component" value="Chromosome"/>
</dbReference>
<name>A0A3S9MZ50_9FLAO</name>
<proteinExistence type="predicted"/>
<evidence type="ECO:0000313" key="1">
    <source>
        <dbReference type="EMBL" id="AZQ44419.1"/>
    </source>
</evidence>
<dbReference type="EMBL" id="CP034549">
    <property type="protein sequence ID" value="AZQ44419.1"/>
    <property type="molecule type" value="Genomic_DNA"/>
</dbReference>
<dbReference type="AlphaFoldDB" id="A0A3S9MZ50"/>
<protein>
    <submittedName>
        <fullName evidence="1">Uncharacterized protein</fullName>
    </submittedName>
</protein>
<reference evidence="1 2" key="1">
    <citation type="submission" date="2018-12" db="EMBL/GenBank/DDBJ databases">
        <title>Complete genome of Nonlabens sp. MJ115.</title>
        <authorList>
            <person name="Choi H.S."/>
            <person name="Jung J."/>
        </authorList>
    </citation>
    <scope>NUCLEOTIDE SEQUENCE [LARGE SCALE GENOMIC DNA]</scope>
    <source>
        <strain evidence="1 2">MJ115</strain>
    </source>
</reference>
<evidence type="ECO:0000313" key="2">
    <source>
        <dbReference type="Proteomes" id="UP000279600"/>
    </source>
</evidence>
<dbReference type="KEGG" id="noj:EJ995_09255"/>
<dbReference type="RefSeq" id="WP_126447841.1">
    <property type="nucleotide sequence ID" value="NZ_CP034549.1"/>
</dbReference>
<organism evidence="1 2">
    <name type="scientific">Nonlabens ponticola</name>
    <dbReference type="NCBI Taxonomy" id="2496866"/>
    <lineage>
        <taxon>Bacteria</taxon>
        <taxon>Pseudomonadati</taxon>
        <taxon>Bacteroidota</taxon>
        <taxon>Flavobacteriia</taxon>
        <taxon>Flavobacteriales</taxon>
        <taxon>Flavobacteriaceae</taxon>
        <taxon>Nonlabens</taxon>
    </lineage>
</organism>
<accession>A0A3S9MZ50</accession>
<keyword evidence="2" id="KW-1185">Reference proteome</keyword>
<gene>
    <name evidence="1" type="ORF">EJ995_09255</name>
</gene>
<sequence>MELWLVLLPQNYPRLGNLILAFSMSFLAVSSGEKVVAVAAKDTANRDKNAKALSDFLVMILRFKLFVETNLIAQPLFFTVMLKPWVKNSITS</sequence>